<dbReference type="RefSeq" id="WP_142659913.1">
    <property type="nucleotide sequence ID" value="NZ_CABFVA020000049.1"/>
</dbReference>
<reference evidence="7 8" key="1">
    <citation type="submission" date="2019-09" db="EMBL/GenBank/DDBJ databases">
        <authorList>
            <person name="Cremers G."/>
        </authorList>
    </citation>
    <scope>NUCLEOTIDE SEQUENCE [LARGE SCALE GENOMIC DNA]</scope>
    <source>
        <strain evidence="7">4A</strain>
    </source>
</reference>
<proteinExistence type="predicted"/>
<dbReference type="PANTHER" id="PTHR30349">
    <property type="entry name" value="PHAGE INTEGRASE-RELATED"/>
    <property type="match status" value="1"/>
</dbReference>
<evidence type="ECO:0008006" key="9">
    <source>
        <dbReference type="Google" id="ProtNLM"/>
    </source>
</evidence>
<keyword evidence="8" id="KW-1185">Reference proteome</keyword>
<dbReference type="Proteomes" id="UP000334923">
    <property type="component" value="Unassembled WGS sequence"/>
</dbReference>
<dbReference type="InterPro" id="IPR011010">
    <property type="entry name" value="DNA_brk_join_enz"/>
</dbReference>
<dbReference type="InterPro" id="IPR013762">
    <property type="entry name" value="Integrase-like_cat_sf"/>
</dbReference>
<dbReference type="Gene3D" id="1.10.150.130">
    <property type="match status" value="1"/>
</dbReference>
<dbReference type="GO" id="GO:0003677">
    <property type="term" value="F:DNA binding"/>
    <property type="evidence" value="ECO:0007669"/>
    <property type="project" value="UniProtKB-UniRule"/>
</dbReference>
<dbReference type="PROSITE" id="PS51900">
    <property type="entry name" value="CB"/>
    <property type="match status" value="1"/>
</dbReference>
<dbReference type="InterPro" id="IPR050090">
    <property type="entry name" value="Tyrosine_recombinase_XerCD"/>
</dbReference>
<evidence type="ECO:0000256" key="3">
    <source>
        <dbReference type="ARBA" id="ARBA00023172"/>
    </source>
</evidence>
<dbReference type="AlphaFoldDB" id="A0A5E6MEC3"/>
<name>A0A5E6MEC3_9BACT</name>
<dbReference type="InterPro" id="IPR010998">
    <property type="entry name" value="Integrase_recombinase_N"/>
</dbReference>
<evidence type="ECO:0000256" key="4">
    <source>
        <dbReference type="PROSITE-ProRule" id="PRU01248"/>
    </source>
</evidence>
<evidence type="ECO:0000256" key="2">
    <source>
        <dbReference type="ARBA" id="ARBA00023125"/>
    </source>
</evidence>
<feature type="domain" description="Core-binding (CB)" evidence="6">
    <location>
        <begin position="140"/>
        <end position="219"/>
    </location>
</feature>
<evidence type="ECO:0000259" key="5">
    <source>
        <dbReference type="PROSITE" id="PS51898"/>
    </source>
</evidence>
<protein>
    <recommendedName>
        <fullName evidence="9">Tyrosine recombinase XerC</fullName>
    </recommendedName>
</protein>
<dbReference type="PROSITE" id="PS51898">
    <property type="entry name" value="TYR_RECOMBINASE"/>
    <property type="match status" value="1"/>
</dbReference>
<keyword evidence="1" id="KW-0229">DNA integration</keyword>
<dbReference type="Pfam" id="PF00589">
    <property type="entry name" value="Phage_integrase"/>
    <property type="match status" value="1"/>
</dbReference>
<gene>
    <name evidence="7" type="ORF">MAMT_01023</name>
</gene>
<keyword evidence="3" id="KW-0233">DNA recombination</keyword>
<organism evidence="7 8">
    <name type="scientific">Methylacidimicrobium tartarophylax</name>
    <dbReference type="NCBI Taxonomy" id="1041768"/>
    <lineage>
        <taxon>Bacteria</taxon>
        <taxon>Pseudomonadati</taxon>
        <taxon>Verrucomicrobiota</taxon>
        <taxon>Methylacidimicrobium</taxon>
    </lineage>
</organism>
<dbReference type="GO" id="GO:0015074">
    <property type="term" value="P:DNA integration"/>
    <property type="evidence" value="ECO:0007669"/>
    <property type="project" value="UniProtKB-KW"/>
</dbReference>
<accession>A0A5E6MEC3</accession>
<dbReference type="SUPFAM" id="SSF56349">
    <property type="entry name" value="DNA breaking-rejoining enzymes"/>
    <property type="match status" value="1"/>
</dbReference>
<evidence type="ECO:0000313" key="8">
    <source>
        <dbReference type="Proteomes" id="UP000334923"/>
    </source>
</evidence>
<sequence>MRKEPLPPRIKKLSTPVPIDRKKPEAGVYRYVLEYAAKDEDGGEWKRQRRYFTSWNAAEAACREMKQRARIAGEGALGIKPGDAEDLAKMRELLADIETEPLAAVREWVEAKRLLQSCGDNVIDVTREWAEQKKRELESKTVEEASELFLKAKEADGARPRYLSDLQQCMRLFSEAFAGKKVAALTPKDIADWIGSLPVGPVRRRNIRVMLGVFLNHAARMGWCSKGIIEDVPAPRVKPAKTETFTPDESCALLEAASRIAPALVPYLTLGLFCGLRTAELDRLDWQHVNDKKVRIEADVAKTASRRVVPIPENAAAWIAPYHRKSGPVRPPNARRFLGKVLAASGVKWKPNAMRHSFASYSLAATNDAPRVSLELGHMSPALVFRHYRALVSQEDAHRYFSIRPPAASSNVIPIAAGRR</sequence>
<evidence type="ECO:0000313" key="7">
    <source>
        <dbReference type="EMBL" id="VVM06173.1"/>
    </source>
</evidence>
<dbReference type="InterPro" id="IPR002104">
    <property type="entry name" value="Integrase_catalytic"/>
</dbReference>
<dbReference type="EMBL" id="CABFVA020000049">
    <property type="protein sequence ID" value="VVM06173.1"/>
    <property type="molecule type" value="Genomic_DNA"/>
</dbReference>
<evidence type="ECO:0000256" key="1">
    <source>
        <dbReference type="ARBA" id="ARBA00022908"/>
    </source>
</evidence>
<dbReference type="GO" id="GO:0006310">
    <property type="term" value="P:DNA recombination"/>
    <property type="evidence" value="ECO:0007669"/>
    <property type="project" value="UniProtKB-KW"/>
</dbReference>
<evidence type="ECO:0000259" key="6">
    <source>
        <dbReference type="PROSITE" id="PS51900"/>
    </source>
</evidence>
<feature type="domain" description="Tyr recombinase" evidence="5">
    <location>
        <begin position="240"/>
        <end position="401"/>
    </location>
</feature>
<keyword evidence="2 4" id="KW-0238">DNA-binding</keyword>
<dbReference type="Gene3D" id="1.10.443.10">
    <property type="entry name" value="Intergrase catalytic core"/>
    <property type="match status" value="1"/>
</dbReference>
<dbReference type="InterPro" id="IPR044068">
    <property type="entry name" value="CB"/>
</dbReference>
<dbReference type="OrthoDB" id="182279at2"/>